<gene>
    <name evidence="1" type="ORF">BV25DRAFT_317474</name>
</gene>
<organism evidence="1 2">
    <name type="scientific">Artomyces pyxidatus</name>
    <dbReference type="NCBI Taxonomy" id="48021"/>
    <lineage>
        <taxon>Eukaryota</taxon>
        <taxon>Fungi</taxon>
        <taxon>Dikarya</taxon>
        <taxon>Basidiomycota</taxon>
        <taxon>Agaricomycotina</taxon>
        <taxon>Agaricomycetes</taxon>
        <taxon>Russulales</taxon>
        <taxon>Auriscalpiaceae</taxon>
        <taxon>Artomyces</taxon>
    </lineage>
</organism>
<reference evidence="1" key="1">
    <citation type="submission" date="2021-03" db="EMBL/GenBank/DDBJ databases">
        <authorList>
            <consortium name="DOE Joint Genome Institute"/>
            <person name="Ahrendt S."/>
            <person name="Looney B.P."/>
            <person name="Miyauchi S."/>
            <person name="Morin E."/>
            <person name="Drula E."/>
            <person name="Courty P.E."/>
            <person name="Chicoki N."/>
            <person name="Fauchery L."/>
            <person name="Kohler A."/>
            <person name="Kuo A."/>
            <person name="Labutti K."/>
            <person name="Pangilinan J."/>
            <person name="Lipzen A."/>
            <person name="Riley R."/>
            <person name="Andreopoulos W."/>
            <person name="He G."/>
            <person name="Johnson J."/>
            <person name="Barry K.W."/>
            <person name="Grigoriev I.V."/>
            <person name="Nagy L."/>
            <person name="Hibbett D."/>
            <person name="Henrissat B."/>
            <person name="Matheny P.B."/>
            <person name="Labbe J."/>
            <person name="Martin F."/>
        </authorList>
    </citation>
    <scope>NUCLEOTIDE SEQUENCE</scope>
    <source>
        <strain evidence="1">HHB10654</strain>
    </source>
</reference>
<name>A0ACB8T794_9AGAM</name>
<protein>
    <submittedName>
        <fullName evidence="1">Uncharacterized protein</fullName>
    </submittedName>
</protein>
<comment type="caution">
    <text evidence="1">The sequence shown here is derived from an EMBL/GenBank/DDBJ whole genome shotgun (WGS) entry which is preliminary data.</text>
</comment>
<accession>A0ACB8T794</accession>
<sequence>MITGTIPLLWPLLILPSLSDAYTWSFNNAPRQCQNVSLSIQGSGQPPYSLLMIPTGPSPLGNNEVRTIQNLPFPGSSTTLNFKLNYPANSSFVAVVSDSSSNGFGSGGTSVPVAVETSSDASCYDPSTNVQGPWTFSIFPTGGITQCESVRLWWEQPNVNGTVALQGVIPGGDSFQIPTTTLSTNEQTGTGFNWTVDVRGGTAMLIVAGDDGGLGRGGSAPYTVSYASDTSCLQADSPSSTPGSPAGGSYPTSIQTGGGGSGGGHSSNTGAIVGGVVGGVAALLIVAILALVYLRRRRFTSGTKERPVNILQDDEDDHHSRHDLPQYYEPEPFLVPDPTVAHTDGTSTHEDDARRPLSGSSASFMRPNTPGQRSMTSLSTNTRKSGMPPQLRPVNFIQHDDAGPSVPAETQEPETIELPPAYNNLRAST</sequence>
<dbReference type="EMBL" id="MU277199">
    <property type="protein sequence ID" value="KAI0064397.1"/>
    <property type="molecule type" value="Genomic_DNA"/>
</dbReference>
<keyword evidence="2" id="KW-1185">Reference proteome</keyword>
<proteinExistence type="predicted"/>
<evidence type="ECO:0000313" key="1">
    <source>
        <dbReference type="EMBL" id="KAI0064397.1"/>
    </source>
</evidence>
<reference evidence="1" key="2">
    <citation type="journal article" date="2022" name="New Phytol.">
        <title>Evolutionary transition to the ectomycorrhizal habit in the genomes of a hyperdiverse lineage of mushroom-forming fungi.</title>
        <authorList>
            <person name="Looney B."/>
            <person name="Miyauchi S."/>
            <person name="Morin E."/>
            <person name="Drula E."/>
            <person name="Courty P.E."/>
            <person name="Kohler A."/>
            <person name="Kuo A."/>
            <person name="LaButti K."/>
            <person name="Pangilinan J."/>
            <person name="Lipzen A."/>
            <person name="Riley R."/>
            <person name="Andreopoulos W."/>
            <person name="He G."/>
            <person name="Johnson J."/>
            <person name="Nolan M."/>
            <person name="Tritt A."/>
            <person name="Barry K.W."/>
            <person name="Grigoriev I.V."/>
            <person name="Nagy L.G."/>
            <person name="Hibbett D."/>
            <person name="Henrissat B."/>
            <person name="Matheny P.B."/>
            <person name="Labbe J."/>
            <person name="Martin F.M."/>
        </authorList>
    </citation>
    <scope>NUCLEOTIDE SEQUENCE</scope>
    <source>
        <strain evidence="1">HHB10654</strain>
    </source>
</reference>
<dbReference type="Proteomes" id="UP000814140">
    <property type="component" value="Unassembled WGS sequence"/>
</dbReference>
<evidence type="ECO:0000313" key="2">
    <source>
        <dbReference type="Proteomes" id="UP000814140"/>
    </source>
</evidence>